<dbReference type="SUPFAM" id="SSF64167">
    <property type="entry name" value="SurE-like"/>
    <property type="match status" value="1"/>
</dbReference>
<comment type="subcellular location">
    <subcellularLocation>
        <location evidence="7">Cytoplasm</location>
    </subcellularLocation>
</comment>
<feature type="binding site" evidence="7">
    <location>
        <position position="96"/>
    </location>
    <ligand>
        <name>a divalent metal cation</name>
        <dbReference type="ChEBI" id="CHEBI:60240"/>
    </ligand>
</feature>
<evidence type="ECO:0000256" key="6">
    <source>
        <dbReference type="ARBA" id="ARBA00022801"/>
    </source>
</evidence>
<dbReference type="Proteomes" id="UP000051861">
    <property type="component" value="Unassembled WGS sequence"/>
</dbReference>
<accession>A0A0S7Y5P3</accession>
<sequence length="260" mass="28222">MSSNQPLVLLTNDDGFDSLGLSTLFHQMKGWGQTYIVAPDQEKSASSLSLTLRHPLRVKSVENNIYAVDGTPADCVYLAVQKLLPHYPDLLISGLNHGPNLGQQDISYSGTVAGALQGAFLNIPSMAVSVMPDGDGNFSFDYAAKIVHALAKKILDHSLPPRIALNINIPSLPIKGFRLATLGEKRYNPRVIEKKDPRGEHYYWIGAGNPKDIGGTDSDVMVVKDGYIAVTPLHKDLTDPASIQSSVLKEILASLQHEIL</sequence>
<dbReference type="GO" id="GO:0046872">
    <property type="term" value="F:metal ion binding"/>
    <property type="evidence" value="ECO:0007669"/>
    <property type="project" value="UniProtKB-UniRule"/>
</dbReference>
<comment type="catalytic activity">
    <reaction evidence="1 7">
        <text>a ribonucleoside 5'-phosphate + H2O = a ribonucleoside + phosphate</text>
        <dbReference type="Rhea" id="RHEA:12484"/>
        <dbReference type="ChEBI" id="CHEBI:15377"/>
        <dbReference type="ChEBI" id="CHEBI:18254"/>
        <dbReference type="ChEBI" id="CHEBI:43474"/>
        <dbReference type="ChEBI" id="CHEBI:58043"/>
        <dbReference type="EC" id="3.1.3.5"/>
    </reaction>
</comment>
<reference evidence="9 10" key="1">
    <citation type="journal article" date="2015" name="Microbiome">
        <title>Genomic resolution of linkages in carbon, nitrogen, and sulfur cycling among widespread estuary sediment bacteria.</title>
        <authorList>
            <person name="Baker B.J."/>
            <person name="Lazar C.S."/>
            <person name="Teske A.P."/>
            <person name="Dick G.J."/>
        </authorList>
    </citation>
    <scope>NUCLEOTIDE SEQUENCE [LARGE SCALE GENOMIC DNA]</scope>
    <source>
        <strain evidence="9">DG_54_3</strain>
    </source>
</reference>
<dbReference type="AlphaFoldDB" id="A0A0S7Y5P3"/>
<dbReference type="Pfam" id="PF01975">
    <property type="entry name" value="SurE"/>
    <property type="match status" value="1"/>
</dbReference>
<keyword evidence="3 7" id="KW-0963">Cytoplasm</keyword>
<dbReference type="GO" id="GO:0005737">
    <property type="term" value="C:cytoplasm"/>
    <property type="evidence" value="ECO:0007669"/>
    <property type="project" value="UniProtKB-SubCell"/>
</dbReference>
<evidence type="ECO:0000313" key="10">
    <source>
        <dbReference type="Proteomes" id="UP000051861"/>
    </source>
</evidence>
<dbReference type="EMBL" id="LIZX01000009">
    <property type="protein sequence ID" value="KPJ70053.1"/>
    <property type="molecule type" value="Genomic_DNA"/>
</dbReference>
<comment type="cofactor">
    <cofactor evidence="7">
        <name>a divalent metal cation</name>
        <dbReference type="ChEBI" id="CHEBI:60240"/>
    </cofactor>
    <text evidence="7">Binds 1 divalent metal cation per subunit.</text>
</comment>
<protein>
    <recommendedName>
        <fullName evidence="7">5'-nucleotidase SurE</fullName>
        <ecNumber evidence="7">3.1.3.5</ecNumber>
    </recommendedName>
    <alternativeName>
        <fullName evidence="7">Nucleoside 5'-monophosphate phosphohydrolase</fullName>
    </alternativeName>
</protein>
<dbReference type="InterPro" id="IPR030048">
    <property type="entry name" value="SurE"/>
</dbReference>
<comment type="caution">
    <text evidence="9">The sequence shown here is derived from an EMBL/GenBank/DDBJ whole genome shotgun (WGS) entry which is preliminary data.</text>
</comment>
<dbReference type="GO" id="GO:0004309">
    <property type="term" value="F:exopolyphosphatase activity"/>
    <property type="evidence" value="ECO:0007669"/>
    <property type="project" value="TreeGrafter"/>
</dbReference>
<dbReference type="NCBIfam" id="TIGR00087">
    <property type="entry name" value="surE"/>
    <property type="match status" value="1"/>
</dbReference>
<comment type="function">
    <text evidence="7">Nucleotidase that shows phosphatase activity on nucleoside 5'-monophosphates.</text>
</comment>
<dbReference type="Gene3D" id="3.40.1210.10">
    <property type="entry name" value="Survival protein SurE-like phosphatase/nucleotidase"/>
    <property type="match status" value="1"/>
</dbReference>
<dbReference type="GO" id="GO:0008254">
    <property type="term" value="F:3'-nucleotidase activity"/>
    <property type="evidence" value="ECO:0007669"/>
    <property type="project" value="TreeGrafter"/>
</dbReference>
<dbReference type="InterPro" id="IPR036523">
    <property type="entry name" value="SurE-like_sf"/>
</dbReference>
<dbReference type="PANTHER" id="PTHR30457">
    <property type="entry name" value="5'-NUCLEOTIDASE SURE"/>
    <property type="match status" value="1"/>
</dbReference>
<comment type="similarity">
    <text evidence="2 7">Belongs to the SurE nucleotidase family.</text>
</comment>
<dbReference type="GO" id="GO:0000166">
    <property type="term" value="F:nucleotide binding"/>
    <property type="evidence" value="ECO:0007669"/>
    <property type="project" value="UniProtKB-KW"/>
</dbReference>
<evidence type="ECO:0000256" key="7">
    <source>
        <dbReference type="HAMAP-Rule" id="MF_00060"/>
    </source>
</evidence>
<proteinExistence type="inferred from homology"/>
<feature type="binding site" evidence="7">
    <location>
        <position position="14"/>
    </location>
    <ligand>
        <name>a divalent metal cation</name>
        <dbReference type="ChEBI" id="CHEBI:60240"/>
    </ligand>
</feature>
<organism evidence="9 10">
    <name type="scientific">candidate division WOR-1 bacterium DG_54_3</name>
    <dbReference type="NCBI Taxonomy" id="1703775"/>
    <lineage>
        <taxon>Bacteria</taxon>
        <taxon>Bacillati</taxon>
        <taxon>Saganbacteria</taxon>
    </lineage>
</organism>
<dbReference type="GO" id="GO:0008253">
    <property type="term" value="F:5'-nucleotidase activity"/>
    <property type="evidence" value="ECO:0007669"/>
    <property type="project" value="UniProtKB-UniRule"/>
</dbReference>
<dbReference type="EC" id="3.1.3.5" evidence="7"/>
<evidence type="ECO:0000256" key="4">
    <source>
        <dbReference type="ARBA" id="ARBA00022723"/>
    </source>
</evidence>
<name>A0A0S7Y5P3_UNCSA</name>
<gene>
    <name evidence="7" type="primary">surE</name>
    <name evidence="9" type="ORF">AMJ44_01085</name>
</gene>
<evidence type="ECO:0000256" key="1">
    <source>
        <dbReference type="ARBA" id="ARBA00000815"/>
    </source>
</evidence>
<keyword evidence="5 7" id="KW-0547">Nucleotide-binding</keyword>
<dbReference type="InterPro" id="IPR002828">
    <property type="entry name" value="SurE-like_Pase/nucleotidase"/>
</dbReference>
<keyword evidence="6 7" id="KW-0378">Hydrolase</keyword>
<evidence type="ECO:0000256" key="2">
    <source>
        <dbReference type="ARBA" id="ARBA00011062"/>
    </source>
</evidence>
<feature type="domain" description="Survival protein SurE-like phosphatase/nucleotidase" evidence="8">
    <location>
        <begin position="8"/>
        <end position="188"/>
    </location>
</feature>
<evidence type="ECO:0000313" key="9">
    <source>
        <dbReference type="EMBL" id="KPJ70053.1"/>
    </source>
</evidence>
<evidence type="ECO:0000259" key="8">
    <source>
        <dbReference type="Pfam" id="PF01975"/>
    </source>
</evidence>
<feature type="binding site" evidence="7">
    <location>
        <position position="44"/>
    </location>
    <ligand>
        <name>a divalent metal cation</name>
        <dbReference type="ChEBI" id="CHEBI:60240"/>
    </ligand>
</feature>
<evidence type="ECO:0000256" key="5">
    <source>
        <dbReference type="ARBA" id="ARBA00022741"/>
    </source>
</evidence>
<dbReference type="HAMAP" id="MF_00060">
    <property type="entry name" value="SurE"/>
    <property type="match status" value="1"/>
</dbReference>
<dbReference type="NCBIfam" id="NF001490">
    <property type="entry name" value="PRK00346.1-4"/>
    <property type="match status" value="1"/>
</dbReference>
<evidence type="ECO:0000256" key="3">
    <source>
        <dbReference type="ARBA" id="ARBA00022490"/>
    </source>
</evidence>
<feature type="binding site" evidence="7">
    <location>
        <position position="13"/>
    </location>
    <ligand>
        <name>a divalent metal cation</name>
        <dbReference type="ChEBI" id="CHEBI:60240"/>
    </ligand>
</feature>
<keyword evidence="4 7" id="KW-0479">Metal-binding</keyword>
<dbReference type="PANTHER" id="PTHR30457:SF12">
    <property type="entry name" value="5'_3'-NUCLEOTIDASE SURE"/>
    <property type="match status" value="1"/>
</dbReference>
<dbReference type="PATRIC" id="fig|1703775.3.peg.302"/>